<dbReference type="AlphaFoldDB" id="A0A1I1F614"/>
<proteinExistence type="inferred from homology"/>
<dbReference type="InterPro" id="IPR012349">
    <property type="entry name" value="Split_barrel_FMN-bd"/>
</dbReference>
<name>A0A1I1F614_9ACTN</name>
<dbReference type="Proteomes" id="UP000198832">
    <property type="component" value="Unassembled WGS sequence"/>
</dbReference>
<dbReference type="STRING" id="574651.SAMN04487968_102320"/>
<dbReference type="OrthoDB" id="8225825at2"/>
<dbReference type="InterPro" id="IPR004378">
    <property type="entry name" value="F420H2_quin_Rdtase"/>
</dbReference>
<dbReference type="Pfam" id="PF04075">
    <property type="entry name" value="F420H2_quin_red"/>
    <property type="match status" value="1"/>
</dbReference>
<dbReference type="Gene3D" id="2.30.110.10">
    <property type="entry name" value="Electron Transport, Fmn-binding Protein, Chain A"/>
    <property type="match status" value="1"/>
</dbReference>
<protein>
    <submittedName>
        <fullName evidence="3">Deazaflavin-dependent oxidoreductase, nitroreductase family</fullName>
    </submittedName>
</protein>
<accession>A0A1I1F614</accession>
<comment type="catalytic activity">
    <reaction evidence="2">
        <text>oxidized coenzyme F420-(gamma-L-Glu)(n) + a quinol + H(+) = reduced coenzyme F420-(gamma-L-Glu)(n) + a quinone</text>
        <dbReference type="Rhea" id="RHEA:39663"/>
        <dbReference type="Rhea" id="RHEA-COMP:12939"/>
        <dbReference type="Rhea" id="RHEA-COMP:14378"/>
        <dbReference type="ChEBI" id="CHEBI:15378"/>
        <dbReference type="ChEBI" id="CHEBI:24646"/>
        <dbReference type="ChEBI" id="CHEBI:132124"/>
        <dbReference type="ChEBI" id="CHEBI:133980"/>
        <dbReference type="ChEBI" id="CHEBI:139511"/>
    </reaction>
</comment>
<dbReference type="PANTHER" id="PTHR39428:SF3">
    <property type="entry name" value="DEAZAFLAVIN-DEPENDENT NITROREDUCTASE"/>
    <property type="match status" value="1"/>
</dbReference>
<dbReference type="GO" id="GO:0016491">
    <property type="term" value="F:oxidoreductase activity"/>
    <property type="evidence" value="ECO:0007669"/>
    <property type="project" value="InterPro"/>
</dbReference>
<keyword evidence="4" id="KW-1185">Reference proteome</keyword>
<dbReference type="RefSeq" id="WP_091120633.1">
    <property type="nucleotide sequence ID" value="NZ_FOLB01000002.1"/>
</dbReference>
<organism evidence="3 4">
    <name type="scientific">Nocardioides terrae</name>
    <dbReference type="NCBI Taxonomy" id="574651"/>
    <lineage>
        <taxon>Bacteria</taxon>
        <taxon>Bacillati</taxon>
        <taxon>Actinomycetota</taxon>
        <taxon>Actinomycetes</taxon>
        <taxon>Propionibacteriales</taxon>
        <taxon>Nocardioidaceae</taxon>
        <taxon>Nocardioides</taxon>
    </lineage>
</organism>
<evidence type="ECO:0000313" key="4">
    <source>
        <dbReference type="Proteomes" id="UP000198832"/>
    </source>
</evidence>
<comment type="similarity">
    <text evidence="1">Belongs to the F420H(2)-dependent quinone reductase family.</text>
</comment>
<dbReference type="EMBL" id="FOLB01000002">
    <property type="protein sequence ID" value="SFB92580.1"/>
    <property type="molecule type" value="Genomic_DNA"/>
</dbReference>
<evidence type="ECO:0000256" key="1">
    <source>
        <dbReference type="ARBA" id="ARBA00008710"/>
    </source>
</evidence>
<dbReference type="PANTHER" id="PTHR39428">
    <property type="entry name" value="F420H(2)-DEPENDENT QUINONE REDUCTASE RV1261C"/>
    <property type="match status" value="1"/>
</dbReference>
<dbReference type="NCBIfam" id="TIGR00026">
    <property type="entry name" value="hi_GC_TIGR00026"/>
    <property type="match status" value="1"/>
</dbReference>
<dbReference type="GO" id="GO:0005886">
    <property type="term" value="C:plasma membrane"/>
    <property type="evidence" value="ECO:0007669"/>
    <property type="project" value="TreeGrafter"/>
</dbReference>
<dbReference type="GO" id="GO:0070967">
    <property type="term" value="F:coenzyme F420 binding"/>
    <property type="evidence" value="ECO:0007669"/>
    <property type="project" value="TreeGrafter"/>
</dbReference>
<evidence type="ECO:0000256" key="2">
    <source>
        <dbReference type="ARBA" id="ARBA00049106"/>
    </source>
</evidence>
<evidence type="ECO:0000313" key="3">
    <source>
        <dbReference type="EMBL" id="SFB92580.1"/>
    </source>
</evidence>
<sequence length="154" mass="17609">MTDLLEGEYQPSTQQWVRDNVELYESTGGKEGWYLRGRKDWPVVVITSVGAKSGKLRKNPVMRVEHDGAYLAVASKGGAPEHPVWYRNFLVNPVVQLQDGPEPALYRARLIEDQAEYDEWWQRAVEVYEPYADYKPKAEAAGRTIPLFVLEPVD</sequence>
<gene>
    <name evidence="3" type="ORF">SAMN04487968_102320</name>
</gene>
<reference evidence="3 4" key="1">
    <citation type="submission" date="2016-10" db="EMBL/GenBank/DDBJ databases">
        <authorList>
            <person name="de Groot N.N."/>
        </authorList>
    </citation>
    <scope>NUCLEOTIDE SEQUENCE [LARGE SCALE GENOMIC DNA]</scope>
    <source>
        <strain evidence="3 4">CGMCC 1.7056</strain>
    </source>
</reference>